<keyword evidence="3 7" id="KW-0479">Metal-binding</keyword>
<evidence type="ECO:0000313" key="9">
    <source>
        <dbReference type="EMBL" id="RMB79751.1"/>
    </source>
</evidence>
<dbReference type="Proteomes" id="UP000270471">
    <property type="component" value="Unassembled WGS sequence"/>
</dbReference>
<dbReference type="EMBL" id="PENI01000054">
    <property type="protein sequence ID" value="RMB79751.1"/>
    <property type="molecule type" value="Genomic_DNA"/>
</dbReference>
<dbReference type="AlphaFoldDB" id="A0A3M0HQN6"/>
<dbReference type="PANTHER" id="PTHR46696:SF1">
    <property type="entry name" value="CYTOCHROME P450 YJIB-RELATED"/>
    <property type="match status" value="1"/>
</dbReference>
<dbReference type="CDD" id="cd11030">
    <property type="entry name" value="CYP105-like"/>
    <property type="match status" value="1"/>
</dbReference>
<accession>A0A3M0HQN6</accession>
<dbReference type="Pfam" id="PF00067">
    <property type="entry name" value="p450"/>
    <property type="match status" value="1"/>
</dbReference>
<dbReference type="GO" id="GO:0005506">
    <property type="term" value="F:iron ion binding"/>
    <property type="evidence" value="ECO:0007669"/>
    <property type="project" value="InterPro"/>
</dbReference>
<evidence type="ECO:0000256" key="1">
    <source>
        <dbReference type="ARBA" id="ARBA00010617"/>
    </source>
</evidence>
<dbReference type="GO" id="GO:0004497">
    <property type="term" value="F:monooxygenase activity"/>
    <property type="evidence" value="ECO:0007669"/>
    <property type="project" value="UniProtKB-KW"/>
</dbReference>
<dbReference type="PRINTS" id="PR00359">
    <property type="entry name" value="BP450"/>
</dbReference>
<dbReference type="OrthoDB" id="3664945at2"/>
<dbReference type="PANTHER" id="PTHR46696">
    <property type="entry name" value="P450, PUTATIVE (EUROFUNG)-RELATED"/>
    <property type="match status" value="1"/>
</dbReference>
<feature type="region of interest" description="Disordered" evidence="8">
    <location>
        <begin position="1"/>
        <end position="35"/>
    </location>
</feature>
<keyword evidence="2 7" id="KW-0349">Heme</keyword>
<organism evidence="9 10">
    <name type="scientific">Streptomyces shenzhenensis</name>
    <dbReference type="NCBI Taxonomy" id="943815"/>
    <lineage>
        <taxon>Bacteria</taxon>
        <taxon>Bacillati</taxon>
        <taxon>Actinomycetota</taxon>
        <taxon>Actinomycetes</taxon>
        <taxon>Kitasatosporales</taxon>
        <taxon>Streptomycetaceae</taxon>
        <taxon>Streptomyces</taxon>
    </lineage>
</organism>
<dbReference type="PRINTS" id="PR00385">
    <property type="entry name" value="P450"/>
</dbReference>
<evidence type="ECO:0000256" key="2">
    <source>
        <dbReference type="ARBA" id="ARBA00022617"/>
    </source>
</evidence>
<comment type="caution">
    <text evidence="9">The sequence shown here is derived from an EMBL/GenBank/DDBJ whole genome shotgun (WGS) entry which is preliminary data.</text>
</comment>
<protein>
    <submittedName>
        <fullName evidence="9">Cytochrome P450</fullName>
    </submittedName>
</protein>
<dbReference type="GO" id="GO:0016705">
    <property type="term" value="F:oxidoreductase activity, acting on paired donors, with incorporation or reduction of molecular oxygen"/>
    <property type="evidence" value="ECO:0007669"/>
    <property type="project" value="InterPro"/>
</dbReference>
<keyword evidence="10" id="KW-1185">Reference proteome</keyword>
<dbReference type="InterPro" id="IPR017972">
    <property type="entry name" value="Cyt_P450_CS"/>
</dbReference>
<dbReference type="GO" id="GO:0020037">
    <property type="term" value="F:heme binding"/>
    <property type="evidence" value="ECO:0007669"/>
    <property type="project" value="InterPro"/>
</dbReference>
<sequence length="408" mass="45833">MSTTTGNTDRHHITDPPDFPGARSPRCPFDPPTQQADWRRARGLREVRLTNGRTAWAVTRYDDVKKILSDPRISADGRRYPQLMNSDRTEQPQAFPRMDDPEHARIRLTLTGEFTVKRVETMRPHVRSVVDRFLSELVEAGQPADLVHHFAQPIPSTVISLLLGVPYGDRAFFQTRSATLQFTGASPEDKKTAHRELFQYLVGLVERKETEPGDDLISRLMKERVATGEFTAREVAMNSLVILHAGHDTTANLIALGTLALLRNPQQADRIRETDDPRVVARAVEELLRYLSISQDLVFRVATEDLVIGGQLVREGQMLTVSVPSANRDTVFEAADTLDVGRDTRGHLAFGYGVHQCLGQSLARVELQEALPALLRRLPDLRLAVPLQDVRFRHDTATYGVYVLPVAW</sequence>
<dbReference type="SUPFAM" id="SSF48264">
    <property type="entry name" value="Cytochrome P450"/>
    <property type="match status" value="1"/>
</dbReference>
<evidence type="ECO:0000256" key="7">
    <source>
        <dbReference type="RuleBase" id="RU000461"/>
    </source>
</evidence>
<evidence type="ECO:0000313" key="10">
    <source>
        <dbReference type="Proteomes" id="UP000270471"/>
    </source>
</evidence>
<evidence type="ECO:0000256" key="6">
    <source>
        <dbReference type="ARBA" id="ARBA00023033"/>
    </source>
</evidence>
<reference evidence="9 10" key="1">
    <citation type="submission" date="2017-11" db="EMBL/GenBank/DDBJ databases">
        <title>Draft genome of actinobacteria isolated from guarana (Paullinia cupana (Mart.) Ducke.</title>
        <authorList>
            <person name="Siqueira K.A."/>
            <person name="Liotti R.G."/>
            <person name="Mendes T.A.O."/>
            <person name="Soares M.A."/>
        </authorList>
    </citation>
    <scope>NUCLEOTIDE SEQUENCE [LARGE SCALE GENOMIC DNA]</scope>
    <source>
        <strain evidence="9 10">193</strain>
    </source>
</reference>
<comment type="similarity">
    <text evidence="1 7">Belongs to the cytochrome P450 family.</text>
</comment>
<proteinExistence type="inferred from homology"/>
<evidence type="ECO:0000256" key="3">
    <source>
        <dbReference type="ARBA" id="ARBA00022723"/>
    </source>
</evidence>
<dbReference type="PROSITE" id="PS00086">
    <property type="entry name" value="CYTOCHROME_P450"/>
    <property type="match status" value="1"/>
</dbReference>
<evidence type="ECO:0000256" key="4">
    <source>
        <dbReference type="ARBA" id="ARBA00023002"/>
    </source>
</evidence>
<dbReference type="Gene3D" id="1.10.630.10">
    <property type="entry name" value="Cytochrome P450"/>
    <property type="match status" value="1"/>
</dbReference>
<dbReference type="InterPro" id="IPR002397">
    <property type="entry name" value="Cyt_P450_B"/>
</dbReference>
<keyword evidence="4 7" id="KW-0560">Oxidoreductase</keyword>
<dbReference type="RefSeq" id="WP_121895386.1">
    <property type="nucleotide sequence ID" value="NZ_PENI01000054.1"/>
</dbReference>
<evidence type="ECO:0000256" key="8">
    <source>
        <dbReference type="SAM" id="MobiDB-lite"/>
    </source>
</evidence>
<name>A0A3M0HQN6_9ACTN</name>
<keyword evidence="6 7" id="KW-0503">Monooxygenase</keyword>
<gene>
    <name evidence="9" type="ORF">CTZ28_43770</name>
</gene>
<evidence type="ECO:0000256" key="5">
    <source>
        <dbReference type="ARBA" id="ARBA00023004"/>
    </source>
</evidence>
<keyword evidence="5 7" id="KW-0408">Iron</keyword>
<dbReference type="InterPro" id="IPR036396">
    <property type="entry name" value="Cyt_P450_sf"/>
</dbReference>
<dbReference type="InterPro" id="IPR001128">
    <property type="entry name" value="Cyt_P450"/>
</dbReference>
<dbReference type="FunFam" id="1.10.630.10:FF:000018">
    <property type="entry name" value="Cytochrome P450 monooxygenase"/>
    <property type="match status" value="1"/>
</dbReference>